<dbReference type="Proteomes" id="UP000494115">
    <property type="component" value="Unassembled WGS sequence"/>
</dbReference>
<sequence length="63" mass="7358">MVRATLEWIKDAVERRAIDDGASVPHLQEDFRVATGRCHTYRRVLRSRSVLNRIQNQIAKQLL</sequence>
<evidence type="ECO:0000313" key="2">
    <source>
        <dbReference type="Proteomes" id="UP000494115"/>
    </source>
</evidence>
<dbReference type="EMBL" id="CADIKM010000033">
    <property type="protein sequence ID" value="CAB3799587.1"/>
    <property type="molecule type" value="Genomic_DNA"/>
</dbReference>
<protein>
    <submittedName>
        <fullName evidence="1">Uncharacterized protein</fullName>
    </submittedName>
</protein>
<reference evidence="1 2" key="1">
    <citation type="submission" date="2020-04" db="EMBL/GenBank/DDBJ databases">
        <authorList>
            <person name="De Canck E."/>
        </authorList>
    </citation>
    <scope>NUCLEOTIDE SEQUENCE [LARGE SCALE GENOMIC DNA]</scope>
    <source>
        <strain evidence="1 2">LMG 28138</strain>
    </source>
</reference>
<gene>
    <name evidence="1" type="ORF">LMG28138_04682</name>
</gene>
<name>A0A6S7BQY2_9BURK</name>
<evidence type="ECO:0000313" key="1">
    <source>
        <dbReference type="EMBL" id="CAB3799587.1"/>
    </source>
</evidence>
<proteinExistence type="predicted"/>
<accession>A0A6S7BQY2</accession>
<keyword evidence="2" id="KW-1185">Reference proteome</keyword>
<organism evidence="1 2">
    <name type="scientific">Pararobbsia alpina</name>
    <dbReference type="NCBI Taxonomy" id="621374"/>
    <lineage>
        <taxon>Bacteria</taxon>
        <taxon>Pseudomonadati</taxon>
        <taxon>Pseudomonadota</taxon>
        <taxon>Betaproteobacteria</taxon>
        <taxon>Burkholderiales</taxon>
        <taxon>Burkholderiaceae</taxon>
        <taxon>Pararobbsia</taxon>
    </lineage>
</organism>
<dbReference type="AlphaFoldDB" id="A0A6S7BQY2"/>